<accession>A0A7D3QAG7</accession>
<geneLocation type="mitochondrion" evidence="2"/>
<feature type="transmembrane region" description="Helical" evidence="1">
    <location>
        <begin position="7"/>
        <end position="30"/>
    </location>
</feature>
<gene>
    <name evidence="2" type="primary">ATP8</name>
</gene>
<dbReference type="AlphaFoldDB" id="A0A7D3QAG7"/>
<sequence length="52" mass="6408">MPQMGPLLWLYLYFFFLISFLLFLFLNFYIKPFESTSSLVKSQYMTQKPWKL</sequence>
<dbReference type="CTD" id="4509"/>
<keyword evidence="1" id="KW-0472">Membrane</keyword>
<name>A0A7D3QAG7_9EUCA</name>
<organism evidence="2">
    <name type="scientific">Daldorfia horrida</name>
    <dbReference type="NCBI Taxonomy" id="694121"/>
    <lineage>
        <taxon>Eukaryota</taxon>
        <taxon>Metazoa</taxon>
        <taxon>Ecdysozoa</taxon>
        <taxon>Arthropoda</taxon>
        <taxon>Crustacea</taxon>
        <taxon>Multicrustacea</taxon>
        <taxon>Malacostraca</taxon>
        <taxon>Eumalacostraca</taxon>
        <taxon>Eucarida</taxon>
        <taxon>Decapoda</taxon>
        <taxon>Pleocyemata</taxon>
        <taxon>Brachyura</taxon>
        <taxon>Eubrachyura</taxon>
        <taxon>Parthenopoidea</taxon>
        <taxon>Parthenopidae</taxon>
        <taxon>Daldorfia</taxon>
    </lineage>
</organism>
<proteinExistence type="predicted"/>
<protein>
    <submittedName>
        <fullName evidence="2">ATP synthase F0 subunit 8</fullName>
    </submittedName>
</protein>
<keyword evidence="1" id="KW-0812">Transmembrane</keyword>
<keyword evidence="2" id="KW-0496">Mitochondrion</keyword>
<dbReference type="EMBL" id="MN296513">
    <property type="protein sequence ID" value="QKE42619.1"/>
    <property type="molecule type" value="Genomic_DNA"/>
</dbReference>
<evidence type="ECO:0000256" key="1">
    <source>
        <dbReference type="SAM" id="Phobius"/>
    </source>
</evidence>
<dbReference type="RefSeq" id="YP_009864981.1">
    <property type="nucleotide sequence ID" value="NC_049029.1"/>
</dbReference>
<dbReference type="GeneID" id="55754372"/>
<evidence type="ECO:0000313" key="2">
    <source>
        <dbReference type="EMBL" id="QKE42619.1"/>
    </source>
</evidence>
<reference evidence="2" key="1">
    <citation type="submission" date="2019-08" db="EMBL/GenBank/DDBJ databases">
        <title>Complete Mitochondrial Genome of Daldorfia horrida.</title>
        <authorList>
            <person name="Yang M."/>
            <person name="He Y."/>
            <person name="Liu H."/>
        </authorList>
    </citation>
    <scope>NUCLEOTIDE SEQUENCE</scope>
</reference>
<keyword evidence="1" id="KW-1133">Transmembrane helix</keyword>